<keyword evidence="4" id="KW-1185">Reference proteome</keyword>
<evidence type="ECO:0000313" key="4">
    <source>
        <dbReference type="Proteomes" id="UP000007819"/>
    </source>
</evidence>
<name>A0A8R1W5U1_ACYPI</name>
<reference evidence="3" key="2">
    <citation type="submission" date="2022-06" db="UniProtKB">
        <authorList>
            <consortium name="EnsemblMetazoa"/>
        </authorList>
    </citation>
    <scope>IDENTIFICATION</scope>
</reference>
<dbReference type="Proteomes" id="UP000007819">
    <property type="component" value="Chromosome X"/>
</dbReference>
<dbReference type="RefSeq" id="XP_003244481.1">
    <property type="nucleotide sequence ID" value="XM_003244433.3"/>
</dbReference>
<feature type="region of interest" description="Disordered" evidence="1">
    <location>
        <begin position="1"/>
        <end position="27"/>
    </location>
</feature>
<evidence type="ECO:0000256" key="1">
    <source>
        <dbReference type="SAM" id="MobiDB-lite"/>
    </source>
</evidence>
<dbReference type="AlphaFoldDB" id="A0A8R1W5U1"/>
<organism evidence="3 4">
    <name type="scientific">Acyrthosiphon pisum</name>
    <name type="common">Pea aphid</name>
    <dbReference type="NCBI Taxonomy" id="7029"/>
    <lineage>
        <taxon>Eukaryota</taxon>
        <taxon>Metazoa</taxon>
        <taxon>Ecdysozoa</taxon>
        <taxon>Arthropoda</taxon>
        <taxon>Hexapoda</taxon>
        <taxon>Insecta</taxon>
        <taxon>Pterygota</taxon>
        <taxon>Neoptera</taxon>
        <taxon>Paraneoptera</taxon>
        <taxon>Hemiptera</taxon>
        <taxon>Sternorrhyncha</taxon>
        <taxon>Aphidomorpha</taxon>
        <taxon>Aphidoidea</taxon>
        <taxon>Aphididae</taxon>
        <taxon>Macrosiphini</taxon>
        <taxon>Acyrthosiphon</taxon>
    </lineage>
</organism>
<dbReference type="OrthoDB" id="2434995at2759"/>
<accession>A0A8R1W5U1</accession>
<proteinExistence type="predicted"/>
<dbReference type="Pfam" id="PF16794">
    <property type="entry name" value="fn3_4"/>
    <property type="match status" value="1"/>
</dbReference>
<evidence type="ECO:0000313" key="3">
    <source>
        <dbReference type="EnsemblMetazoa" id="XP_003244481.1"/>
    </source>
</evidence>
<protein>
    <recommendedName>
        <fullName evidence="2">Activating transcription factor 7-interacting protein Fn3 domain-containing protein</fullName>
    </recommendedName>
</protein>
<feature type="domain" description="Activating transcription factor 7-interacting protein Fn3" evidence="2">
    <location>
        <begin position="109"/>
        <end position="205"/>
    </location>
</feature>
<feature type="compositionally biased region" description="Basic and acidic residues" evidence="1">
    <location>
        <begin position="1"/>
        <end position="10"/>
    </location>
</feature>
<evidence type="ECO:0000259" key="2">
    <source>
        <dbReference type="Pfam" id="PF16794"/>
    </source>
</evidence>
<dbReference type="InterPro" id="IPR056565">
    <property type="entry name" value="Fn3_ATF7IP"/>
</dbReference>
<reference evidence="4" key="1">
    <citation type="submission" date="2010-06" db="EMBL/GenBank/DDBJ databases">
        <authorList>
            <person name="Jiang H."/>
            <person name="Abraham K."/>
            <person name="Ali S."/>
            <person name="Alsbrooks S.L."/>
            <person name="Anim B.N."/>
            <person name="Anosike U.S."/>
            <person name="Attaway T."/>
            <person name="Bandaranaike D.P."/>
            <person name="Battles P.K."/>
            <person name="Bell S.N."/>
            <person name="Bell A.V."/>
            <person name="Beltran B."/>
            <person name="Bickham C."/>
            <person name="Bustamante Y."/>
            <person name="Caleb T."/>
            <person name="Canada A."/>
            <person name="Cardenas V."/>
            <person name="Carter K."/>
            <person name="Chacko J."/>
            <person name="Chandrabose M.N."/>
            <person name="Chavez D."/>
            <person name="Chavez A."/>
            <person name="Chen L."/>
            <person name="Chu H.-S."/>
            <person name="Claassen K.J."/>
            <person name="Cockrell R."/>
            <person name="Collins M."/>
            <person name="Cooper J.A."/>
            <person name="Cree A."/>
            <person name="Curry S.M."/>
            <person name="Da Y."/>
            <person name="Dao M.D."/>
            <person name="Das B."/>
            <person name="Davila M.-L."/>
            <person name="Davy-Carroll L."/>
            <person name="Denson S."/>
            <person name="Dinh H."/>
            <person name="Ebong V.E."/>
            <person name="Edwards J.R."/>
            <person name="Egan A."/>
            <person name="El-Daye J."/>
            <person name="Escobedo L."/>
            <person name="Fernandez S."/>
            <person name="Fernando P.R."/>
            <person name="Flagg N."/>
            <person name="Forbes L.D."/>
            <person name="Fowler R.G."/>
            <person name="Fu Q."/>
            <person name="Gabisi R.A."/>
            <person name="Ganer J."/>
            <person name="Garbino Pronczuk A."/>
            <person name="Garcia R.M."/>
            <person name="Garner T."/>
            <person name="Garrett T.E."/>
            <person name="Gonzalez D.A."/>
            <person name="Hamid H."/>
            <person name="Hawkins E.S."/>
            <person name="Hirani K."/>
            <person name="Hogues M.E."/>
            <person name="Hollins B."/>
            <person name="Hsiao C.-H."/>
            <person name="Jabil R."/>
            <person name="James M.L."/>
            <person name="Jhangiani S.N."/>
            <person name="Johnson B."/>
            <person name="Johnson Q."/>
            <person name="Joshi V."/>
            <person name="Kalu J.B."/>
            <person name="Kam C."/>
            <person name="Kashfia A."/>
            <person name="Keebler J."/>
            <person name="Kisamo H."/>
            <person name="Kovar C.L."/>
            <person name="Lago L.A."/>
            <person name="Lai C.-Y."/>
            <person name="Laidlaw J."/>
            <person name="Lara F."/>
            <person name="Le T.-K."/>
            <person name="Lee S.L."/>
            <person name="Legall F.H."/>
            <person name="Lemon S.J."/>
            <person name="Lewis L.R."/>
            <person name="Li B."/>
            <person name="Liu Y."/>
            <person name="Liu Y.-S."/>
            <person name="Lopez J."/>
            <person name="Lozado R.J."/>
            <person name="Lu J."/>
            <person name="Madu R.C."/>
            <person name="Maheshwari M."/>
            <person name="Maheshwari R."/>
            <person name="Malloy K."/>
            <person name="Martinez E."/>
            <person name="Mathew T."/>
            <person name="Mercado I.C."/>
            <person name="Mercado C."/>
            <person name="Meyer B."/>
            <person name="Montgomery K."/>
            <person name="Morgan M.B."/>
            <person name="Munidasa M."/>
            <person name="Nazareth L.V."/>
            <person name="Nelson J."/>
            <person name="Ng B.M."/>
            <person name="Nguyen N.B."/>
            <person name="Nguyen P.Q."/>
            <person name="Nguyen T."/>
            <person name="Obregon M."/>
            <person name="Okwuonu G.O."/>
            <person name="Onwere C.G."/>
            <person name="Orozco G."/>
            <person name="Parra A."/>
            <person name="Patel S."/>
            <person name="Patil S."/>
            <person name="Perez A."/>
            <person name="Perez Y."/>
            <person name="Pham C."/>
            <person name="Primus E.L."/>
            <person name="Pu L.-L."/>
            <person name="Puazo M."/>
            <person name="Qin X."/>
            <person name="Quiroz J.B."/>
            <person name="Reese J."/>
            <person name="Richards S."/>
            <person name="Rives C.M."/>
            <person name="Robberts R."/>
            <person name="Ruiz S.J."/>
            <person name="Ruiz M.J."/>
            <person name="Santibanez J."/>
            <person name="Schneider B.W."/>
            <person name="Sisson I."/>
            <person name="Smith M."/>
            <person name="Sodergren E."/>
            <person name="Song X.-Z."/>
            <person name="Song B.B."/>
            <person name="Summersgill H."/>
            <person name="Thelus R."/>
            <person name="Thornton R.D."/>
            <person name="Trejos Z.Y."/>
            <person name="Usmani K."/>
            <person name="Vattathil S."/>
            <person name="Villasana D."/>
            <person name="Walker D.L."/>
            <person name="Wang S."/>
            <person name="Wang K."/>
            <person name="White C.S."/>
            <person name="Williams A.C."/>
            <person name="Williamson J."/>
            <person name="Wilson K."/>
            <person name="Woghiren I.O."/>
            <person name="Woodworth J.R."/>
            <person name="Worley K.C."/>
            <person name="Wright R.A."/>
            <person name="Wu W."/>
            <person name="Young L."/>
            <person name="Zhang L."/>
            <person name="Zhang J."/>
            <person name="Zhu Y."/>
            <person name="Muzny D.M."/>
            <person name="Weinstock G."/>
            <person name="Gibbs R.A."/>
        </authorList>
    </citation>
    <scope>NUCLEOTIDE SEQUENCE [LARGE SCALE GENOMIC DNA]</scope>
    <source>
        <strain evidence="4">LSR1</strain>
    </source>
</reference>
<dbReference type="EnsemblMetazoa" id="XM_003244433.4">
    <property type="protein sequence ID" value="XP_003244481.1"/>
    <property type="gene ID" value="LOC100568671"/>
</dbReference>
<sequence length="215" mass="23679">MSNSKKDNTVMRKPCPKSKRRWVDQDEDGPSKVLVRKGGLLSMAKAAIGAAVAVLGSAEEDVLEEAVHDKTELAMQVVYGSSSSGVVSKNTSSYPPVPRHTVNSSWKKVPLAPVLTVSAVNDVVTLVWDERATASMLPKYARVKGYEVFGYRGDTPSGDAWTKIGYFKAERLPMKCKLVYRRKDVVHNYAVRAVDVHDRCAPCAVVQILPRRGFE</sequence>
<dbReference type="GeneID" id="100568671"/>
<dbReference type="KEGG" id="api:100568671"/>